<organism evidence="3 4">
    <name type="scientific">Paspalum notatum var. saurae</name>
    <dbReference type="NCBI Taxonomy" id="547442"/>
    <lineage>
        <taxon>Eukaryota</taxon>
        <taxon>Viridiplantae</taxon>
        <taxon>Streptophyta</taxon>
        <taxon>Embryophyta</taxon>
        <taxon>Tracheophyta</taxon>
        <taxon>Spermatophyta</taxon>
        <taxon>Magnoliopsida</taxon>
        <taxon>Liliopsida</taxon>
        <taxon>Poales</taxon>
        <taxon>Poaceae</taxon>
        <taxon>PACMAD clade</taxon>
        <taxon>Panicoideae</taxon>
        <taxon>Andropogonodae</taxon>
        <taxon>Paspaleae</taxon>
        <taxon>Paspalinae</taxon>
        <taxon>Paspalum</taxon>
    </lineage>
</organism>
<dbReference type="Proteomes" id="UP001341281">
    <property type="component" value="Chromosome 09"/>
</dbReference>
<evidence type="ECO:0000313" key="4">
    <source>
        <dbReference type="Proteomes" id="UP001341281"/>
    </source>
</evidence>
<feature type="region of interest" description="Disordered" evidence="1">
    <location>
        <begin position="1"/>
        <end position="21"/>
    </location>
</feature>
<name>A0AAQ3UPV4_PASNO</name>
<keyword evidence="4" id="KW-1185">Reference proteome</keyword>
<dbReference type="AlphaFoldDB" id="A0AAQ3UPV4"/>
<evidence type="ECO:0000256" key="2">
    <source>
        <dbReference type="SAM" id="Phobius"/>
    </source>
</evidence>
<reference evidence="3 4" key="1">
    <citation type="submission" date="2024-02" db="EMBL/GenBank/DDBJ databases">
        <title>High-quality chromosome-scale genome assembly of Pensacola bahiagrass (Paspalum notatum Flugge var. saurae).</title>
        <authorList>
            <person name="Vega J.M."/>
            <person name="Podio M."/>
            <person name="Orjuela J."/>
            <person name="Siena L.A."/>
            <person name="Pessino S.C."/>
            <person name="Combes M.C."/>
            <person name="Mariac C."/>
            <person name="Albertini E."/>
            <person name="Pupilli F."/>
            <person name="Ortiz J.P.A."/>
            <person name="Leblanc O."/>
        </authorList>
    </citation>
    <scope>NUCLEOTIDE SEQUENCE [LARGE SCALE GENOMIC DNA]</scope>
    <source>
        <strain evidence="3">R1</strain>
        <tissue evidence="3">Leaf</tissue>
    </source>
</reference>
<keyword evidence="2" id="KW-0472">Membrane</keyword>
<dbReference type="PANTHER" id="PTHR31549:SF256">
    <property type="entry name" value="EXPRESSED PROTEIN"/>
    <property type="match status" value="1"/>
</dbReference>
<gene>
    <name evidence="3" type="ORF">U9M48_041212</name>
</gene>
<protein>
    <submittedName>
        <fullName evidence="3">Uncharacterized protein</fullName>
    </submittedName>
</protein>
<feature type="transmembrane region" description="Helical" evidence="2">
    <location>
        <begin position="437"/>
        <end position="455"/>
    </location>
</feature>
<accession>A0AAQ3UPV4</accession>
<keyword evidence="2" id="KW-1133">Transmembrane helix</keyword>
<dbReference type="PANTHER" id="PTHR31549">
    <property type="entry name" value="PROTEIN, PUTATIVE (DUF247)-RELATED-RELATED"/>
    <property type="match status" value="1"/>
</dbReference>
<proteinExistence type="predicted"/>
<sequence length="460" mass="52432">MARRSHSASSSNPAPGFQGFPSFDDFRDEAGSCLSRHAPRVAEFHAPLPLPLADEPVAAQDPHRPRLPEILAKDCARMVVAWEQATNEFDAAFGKIENMVHAFPASLGDLRRRYRTPAAMAVGAYYRPSHSRFLYDNVLEMEKVIDLAAYHFLKASGCPLKDIATEARSVYPKNVTGNMKDTEFVFRMFRDGCFLLQYMLMYTDRHKVHPSLLSYLSSNQAIISRDIMLLENQIPWFLYVDVEEFVAKMGRTLQVRRDSQARTPFMLGDYRPPHLLGLLHHYKTLNEMGIKLTASKTTKFIDMGVKKKLLSCEISFPPLLLDEMRSCWLINMAAFEVCIGAGTGARDDIGPAVVCSYLALLAMLMDREEDVHELRAKRLVQGELTNKETLDFFKNLIKHISGGTHYLRILEEIEDYKCKRWMWIKVHSFVYKNLKTIITVLSIIGVVFGIFKTLLSLKTH</sequence>
<dbReference type="EMBL" id="CP144753">
    <property type="protein sequence ID" value="WVZ95449.1"/>
    <property type="molecule type" value="Genomic_DNA"/>
</dbReference>
<keyword evidence="2" id="KW-0812">Transmembrane</keyword>
<dbReference type="InterPro" id="IPR004158">
    <property type="entry name" value="DUF247_pln"/>
</dbReference>
<evidence type="ECO:0000256" key="1">
    <source>
        <dbReference type="SAM" id="MobiDB-lite"/>
    </source>
</evidence>
<evidence type="ECO:0000313" key="3">
    <source>
        <dbReference type="EMBL" id="WVZ95449.1"/>
    </source>
</evidence>
<dbReference type="Pfam" id="PF03140">
    <property type="entry name" value="DUF247"/>
    <property type="match status" value="2"/>
</dbReference>